<comment type="similarity">
    <text evidence="3">Belongs to the MCRIP family.</text>
</comment>
<name>A0A2L2YJC5_PARTP</name>
<dbReference type="OMA" id="NVCREIE"/>
<sequence length="101" mass="11849">MSSRPSFHQVNGRRQYVQRPSPPESSQAEIIKYVQESWKNILREIEYSRSQVAEGKAPSISYYCSNMPEEQSPHPDFKRFDLDGFLERRSLHMQANKQSSQ</sequence>
<dbReference type="GO" id="GO:0010494">
    <property type="term" value="C:cytoplasmic stress granule"/>
    <property type="evidence" value="ECO:0007669"/>
    <property type="project" value="UniProtKB-SubCell"/>
</dbReference>
<comment type="subcellular location">
    <subcellularLocation>
        <location evidence="2">Cytoplasm</location>
        <location evidence="2">Stress granule</location>
    </subcellularLocation>
    <subcellularLocation>
        <location evidence="1">Nucleus</location>
    </subcellularLocation>
</comment>
<dbReference type="AlphaFoldDB" id="A0A2L2YJC5"/>
<evidence type="ECO:0000256" key="5">
    <source>
        <dbReference type="ARBA" id="ARBA00023242"/>
    </source>
</evidence>
<feature type="region of interest" description="Disordered" evidence="6">
    <location>
        <begin position="1"/>
        <end position="28"/>
    </location>
</feature>
<dbReference type="GO" id="GO:0005634">
    <property type="term" value="C:nucleus"/>
    <property type="evidence" value="ECO:0007669"/>
    <property type="project" value="UniProtKB-SubCell"/>
</dbReference>
<proteinExistence type="evidence at transcript level"/>
<evidence type="ECO:0000256" key="2">
    <source>
        <dbReference type="ARBA" id="ARBA00004210"/>
    </source>
</evidence>
<dbReference type="EMBL" id="IAAA01020098">
    <property type="protein sequence ID" value="LAA07385.1"/>
    <property type="molecule type" value="mRNA"/>
</dbReference>
<dbReference type="InterPro" id="IPR029428">
    <property type="entry name" value="MCRIP"/>
</dbReference>
<evidence type="ECO:0000256" key="6">
    <source>
        <dbReference type="SAM" id="MobiDB-lite"/>
    </source>
</evidence>
<dbReference type="OrthoDB" id="9983138at2759"/>
<evidence type="ECO:0008006" key="8">
    <source>
        <dbReference type="Google" id="ProtNLM"/>
    </source>
</evidence>
<dbReference type="RefSeq" id="XP_015919380.1">
    <property type="nucleotide sequence ID" value="XM_016063894.3"/>
</dbReference>
<evidence type="ECO:0000313" key="7">
    <source>
        <dbReference type="EMBL" id="LAA07385.1"/>
    </source>
</evidence>
<organism evidence="7">
    <name type="scientific">Parasteatoda tepidariorum</name>
    <name type="common">Common house spider</name>
    <name type="synonym">Achaearanea tepidariorum</name>
    <dbReference type="NCBI Taxonomy" id="114398"/>
    <lineage>
        <taxon>Eukaryota</taxon>
        <taxon>Metazoa</taxon>
        <taxon>Ecdysozoa</taxon>
        <taxon>Arthropoda</taxon>
        <taxon>Chelicerata</taxon>
        <taxon>Arachnida</taxon>
        <taxon>Araneae</taxon>
        <taxon>Araneomorphae</taxon>
        <taxon>Entelegynae</taxon>
        <taxon>Araneoidea</taxon>
        <taxon>Theridiidae</taxon>
        <taxon>Parasteatoda</taxon>
    </lineage>
</organism>
<evidence type="ECO:0000256" key="3">
    <source>
        <dbReference type="ARBA" id="ARBA00010821"/>
    </source>
</evidence>
<evidence type="ECO:0000256" key="4">
    <source>
        <dbReference type="ARBA" id="ARBA00022490"/>
    </source>
</evidence>
<protein>
    <recommendedName>
        <fullName evidence="8">Protein FAM195A</fullName>
    </recommendedName>
</protein>
<reference evidence="7" key="1">
    <citation type="journal article" date="2016" name="Mol. Ecol. Resour.">
        <title>Evaluation of the impact of RNA preservation methods of spiders for de novo transcriptome assembly.</title>
        <authorList>
            <person name="Kono N."/>
            <person name="Nakamura H."/>
            <person name="Ito Y."/>
            <person name="Tomita M."/>
            <person name="Arakawa K."/>
        </authorList>
    </citation>
    <scope>NUCLEOTIDE SEQUENCE</scope>
    <source>
        <tissue evidence="7">Whole body</tissue>
    </source>
</reference>
<dbReference type="GeneID" id="107448624"/>
<evidence type="ECO:0000256" key="1">
    <source>
        <dbReference type="ARBA" id="ARBA00004123"/>
    </source>
</evidence>
<dbReference type="Pfam" id="PF14799">
    <property type="entry name" value="FAM195"/>
    <property type="match status" value="1"/>
</dbReference>
<accession>A0A2L2YJC5</accession>
<dbReference type="KEGG" id="ptep:107448624"/>
<keyword evidence="5" id="KW-0539">Nucleus</keyword>
<keyword evidence="4" id="KW-0963">Cytoplasm</keyword>